<accession>A0AAQ3X1L9</accession>
<feature type="region of interest" description="Disordered" evidence="1">
    <location>
        <begin position="1"/>
        <end position="28"/>
    </location>
</feature>
<organism evidence="2 3">
    <name type="scientific">Paspalum notatum var. saurae</name>
    <dbReference type="NCBI Taxonomy" id="547442"/>
    <lineage>
        <taxon>Eukaryota</taxon>
        <taxon>Viridiplantae</taxon>
        <taxon>Streptophyta</taxon>
        <taxon>Embryophyta</taxon>
        <taxon>Tracheophyta</taxon>
        <taxon>Spermatophyta</taxon>
        <taxon>Magnoliopsida</taxon>
        <taxon>Liliopsida</taxon>
        <taxon>Poales</taxon>
        <taxon>Poaceae</taxon>
        <taxon>PACMAD clade</taxon>
        <taxon>Panicoideae</taxon>
        <taxon>Andropogonodae</taxon>
        <taxon>Paspaleae</taxon>
        <taxon>Paspalinae</taxon>
        <taxon>Paspalum</taxon>
    </lineage>
</organism>
<dbReference type="SUPFAM" id="SSF50494">
    <property type="entry name" value="Trypsin-like serine proteases"/>
    <property type="match status" value="2"/>
</dbReference>
<reference evidence="2 3" key="1">
    <citation type="submission" date="2024-02" db="EMBL/GenBank/DDBJ databases">
        <title>High-quality chromosome-scale genome assembly of Pensacola bahiagrass (Paspalum notatum Flugge var. saurae).</title>
        <authorList>
            <person name="Vega J.M."/>
            <person name="Podio M."/>
            <person name="Orjuela J."/>
            <person name="Siena L.A."/>
            <person name="Pessino S.C."/>
            <person name="Combes M.C."/>
            <person name="Mariac C."/>
            <person name="Albertini E."/>
            <person name="Pupilli F."/>
            <person name="Ortiz J.P.A."/>
            <person name="Leblanc O."/>
        </authorList>
    </citation>
    <scope>NUCLEOTIDE SEQUENCE [LARGE SCALE GENOMIC DNA]</scope>
    <source>
        <strain evidence="2">R1</strain>
        <tissue evidence="2">Leaf</tissue>
    </source>
</reference>
<dbReference type="EMBL" id="CP144750">
    <property type="protein sequence ID" value="WVZ82663.1"/>
    <property type="molecule type" value="Genomic_DNA"/>
</dbReference>
<dbReference type="InterPro" id="IPR043504">
    <property type="entry name" value="Peptidase_S1_PA_chymotrypsin"/>
</dbReference>
<gene>
    <name evidence="2" type="ORF">U9M48_029904</name>
</gene>
<dbReference type="Proteomes" id="UP001341281">
    <property type="component" value="Chromosome 06"/>
</dbReference>
<keyword evidence="3" id="KW-1185">Reference proteome</keyword>
<dbReference type="Gene3D" id="2.40.10.10">
    <property type="entry name" value="Trypsin-like serine proteases"/>
    <property type="match status" value="2"/>
</dbReference>
<protein>
    <submittedName>
        <fullName evidence="2">Uncharacterized protein</fullName>
    </submittedName>
</protein>
<evidence type="ECO:0000313" key="2">
    <source>
        <dbReference type="EMBL" id="WVZ82663.1"/>
    </source>
</evidence>
<proteinExistence type="predicted"/>
<feature type="compositionally biased region" description="Basic residues" evidence="1">
    <location>
        <begin position="14"/>
        <end position="23"/>
    </location>
</feature>
<evidence type="ECO:0000256" key="1">
    <source>
        <dbReference type="SAM" id="MobiDB-lite"/>
    </source>
</evidence>
<sequence length="637" mass="71111">MGKARRGGDDLTRNSRKNRRASKNKSLVSGHFLQDDRSQLTDGLKSYLSKSVANITLYNGDTILFSYSGIAIKRRGRYLTRFLTSSSLARALDCTNEDHGDLKIDVRHEGNEVYMGVMAEFDLDRNFAVVNVHGSLDVRPFQHALEILPRGVMLVAIGRAVSGEMMAKSVVLDDDSRVSQDDQDLDCKISEAWEGGPLLSVVGEVVGMNFIFTMRRAVFLPWGTVLKHLEYYCTSVQKKTGLAQSKMLKVYRFGARPIGEKSNSHPEGTVRYRLHGYPKSPSSMTGAGMVLVNTFEETFGDIYGEGVWRKFSKGASNINRNVVALASFNGFFIEWNGSTIILTSASLVRNSGDENKIVENLRIEVLMNNQCRKGMLQHYSLHYNVALVSVKDYRAIRPSNTLLYRNVPSRVAAVGRCFKSGALMATSGDLVSWTGTLDCDFLAQSTCKTAKAGIGGPLVTLDGDVVGMNFYDTRIGTPFLLWEDICKILEWFETKRKLSEVGNDGGPSGVPVWKMDGDDKTKLNRWPVPMPRWCHPDDVDVDKSNDDELGFETRSGRKRRYVKRHMNWATEGVHYNVALVSVKDYPARRPSNTRFCWNIVPFKVAVVGRCFNSGALNGYGGNVFSWKGTRVKSLSHD</sequence>
<evidence type="ECO:0000313" key="3">
    <source>
        <dbReference type="Proteomes" id="UP001341281"/>
    </source>
</evidence>
<dbReference type="InterPro" id="IPR009003">
    <property type="entry name" value="Peptidase_S1_PA"/>
</dbReference>
<dbReference type="Pfam" id="PF13365">
    <property type="entry name" value="Trypsin_2"/>
    <property type="match status" value="1"/>
</dbReference>
<dbReference type="AlphaFoldDB" id="A0AAQ3X1L9"/>
<name>A0AAQ3X1L9_PASNO</name>
<feature type="compositionally biased region" description="Basic and acidic residues" evidence="1">
    <location>
        <begin position="1"/>
        <end position="13"/>
    </location>
</feature>
<dbReference type="PANTHER" id="PTHR18868">
    <property type="entry name" value="OS07G0665300 PROTEIN-RELATED"/>
    <property type="match status" value="1"/>
</dbReference>
<dbReference type="PANTHER" id="PTHR18868:SF45">
    <property type="entry name" value="OS03G0109900 PROTEIN"/>
    <property type="match status" value="1"/>
</dbReference>